<dbReference type="Pfam" id="PF01636">
    <property type="entry name" value="APH"/>
    <property type="match status" value="1"/>
</dbReference>
<reference evidence="3 4" key="1">
    <citation type="journal article" date="2016" name="Mol. Biol. Evol.">
        <title>Comparative Genomics of Early-Diverging Mushroom-Forming Fungi Provides Insights into the Origins of Lignocellulose Decay Capabilities.</title>
        <authorList>
            <person name="Nagy L.G."/>
            <person name="Riley R."/>
            <person name="Tritt A."/>
            <person name="Adam C."/>
            <person name="Daum C."/>
            <person name="Floudas D."/>
            <person name="Sun H."/>
            <person name="Yadav J.S."/>
            <person name="Pangilinan J."/>
            <person name="Larsson K.H."/>
            <person name="Matsuura K."/>
            <person name="Barry K."/>
            <person name="Labutti K."/>
            <person name="Kuo R."/>
            <person name="Ohm R.A."/>
            <person name="Bhattacharya S.S."/>
            <person name="Shirouzu T."/>
            <person name="Yoshinaga Y."/>
            <person name="Martin F.M."/>
            <person name="Grigoriev I.V."/>
            <person name="Hibbett D.S."/>
        </authorList>
    </citation>
    <scope>NUCLEOTIDE SEQUENCE [LARGE SCALE GENOMIC DNA]</scope>
    <source>
        <strain evidence="3 4">HHB12029</strain>
    </source>
</reference>
<dbReference type="OrthoDB" id="10003767at2759"/>
<dbReference type="InParanoid" id="A0A165J1J2"/>
<keyword evidence="3" id="KW-0418">Kinase</keyword>
<feature type="compositionally biased region" description="Acidic residues" evidence="1">
    <location>
        <begin position="415"/>
        <end position="432"/>
    </location>
</feature>
<dbReference type="InterPro" id="IPR011009">
    <property type="entry name" value="Kinase-like_dom_sf"/>
</dbReference>
<dbReference type="STRING" id="1314781.A0A165J1J2"/>
<evidence type="ECO:0000313" key="3">
    <source>
        <dbReference type="EMBL" id="KZV94192.1"/>
    </source>
</evidence>
<dbReference type="PANTHER" id="PTHR21310">
    <property type="entry name" value="AMINOGLYCOSIDE PHOSPHOTRANSFERASE-RELATED-RELATED"/>
    <property type="match status" value="1"/>
</dbReference>
<organism evidence="3 4">
    <name type="scientific">Exidia glandulosa HHB12029</name>
    <dbReference type="NCBI Taxonomy" id="1314781"/>
    <lineage>
        <taxon>Eukaryota</taxon>
        <taxon>Fungi</taxon>
        <taxon>Dikarya</taxon>
        <taxon>Basidiomycota</taxon>
        <taxon>Agaricomycotina</taxon>
        <taxon>Agaricomycetes</taxon>
        <taxon>Auriculariales</taxon>
        <taxon>Exidiaceae</taxon>
        <taxon>Exidia</taxon>
    </lineage>
</organism>
<proteinExistence type="predicted"/>
<accession>A0A165J1J2</accession>
<dbReference type="InterPro" id="IPR051678">
    <property type="entry name" value="AGP_Transferase"/>
</dbReference>
<sequence length="453" mass="49851">MSNSSGSDSISDCNAHSEAFEQALDADCIRAVASAAYRALSPSLDASCTVKPCMRGSYNAVYEVRFLDGTAWVVRIPYPGSRTSFRTNVIGHLFVASHTSNLIPKLHAYSLNDDNALGHPYMIMDFVPGIPLLDVWYDPSWWTGARSRSRTIASIARQVLQLSSLEFGQIGVIERNDATGEYHVAPFPSRLDLCPRARGPDGPLGPFKTQREYFQALHASAMVGGRTPELDFLEMFMGTFLDPKYDAGPFTLGHADLACQNIFIDDVSGEVTAIIDWDKLAVLPPQLGAFAYPSWLVADWDPVTYEIYRGANRHDRVEDLHEYRSAYVDAVRAHSGDVAADITRNSHITAALNTALRQLHGMADIVYQLGKLYCGSAKLIFDICCAAGSSTWYLRDPKAIIQMPEFNTWKEIFPEDSDEDVATDEPEGEVEDSQPNVPDAAPQAEVALGAEVL</sequence>
<dbReference type="EMBL" id="KV425977">
    <property type="protein sequence ID" value="KZV94192.1"/>
    <property type="molecule type" value="Genomic_DNA"/>
</dbReference>
<protein>
    <submittedName>
        <fullName evidence="3">Kinase-like protein</fullName>
    </submittedName>
</protein>
<evidence type="ECO:0000259" key="2">
    <source>
        <dbReference type="Pfam" id="PF01636"/>
    </source>
</evidence>
<evidence type="ECO:0000313" key="4">
    <source>
        <dbReference type="Proteomes" id="UP000077266"/>
    </source>
</evidence>
<dbReference type="PANTHER" id="PTHR21310:SF51">
    <property type="entry name" value="AMINOGLYCOSIDE PHOSPHOTRANSFERASE DOMAIN-CONTAINING PROTEIN"/>
    <property type="match status" value="1"/>
</dbReference>
<feature type="region of interest" description="Disordered" evidence="1">
    <location>
        <begin position="415"/>
        <end position="441"/>
    </location>
</feature>
<keyword evidence="4" id="KW-1185">Reference proteome</keyword>
<evidence type="ECO:0000256" key="1">
    <source>
        <dbReference type="SAM" id="MobiDB-lite"/>
    </source>
</evidence>
<dbReference type="AlphaFoldDB" id="A0A165J1J2"/>
<keyword evidence="3" id="KW-0808">Transferase</keyword>
<feature type="domain" description="Aminoglycoside phosphotransferase" evidence="2">
    <location>
        <begin position="50"/>
        <end position="285"/>
    </location>
</feature>
<dbReference type="InterPro" id="IPR002575">
    <property type="entry name" value="Aminoglycoside_PTrfase"/>
</dbReference>
<gene>
    <name evidence="3" type="ORF">EXIGLDRAFT_767362</name>
</gene>
<dbReference type="Gene3D" id="3.90.1200.10">
    <property type="match status" value="1"/>
</dbReference>
<dbReference type="SUPFAM" id="SSF56112">
    <property type="entry name" value="Protein kinase-like (PK-like)"/>
    <property type="match status" value="1"/>
</dbReference>
<dbReference type="Proteomes" id="UP000077266">
    <property type="component" value="Unassembled WGS sequence"/>
</dbReference>
<dbReference type="GO" id="GO:0016301">
    <property type="term" value="F:kinase activity"/>
    <property type="evidence" value="ECO:0007669"/>
    <property type="project" value="UniProtKB-KW"/>
</dbReference>
<name>A0A165J1J2_EXIGL</name>